<gene>
    <name evidence="1" type="ORF">AC579_5163</name>
</gene>
<dbReference type="OrthoDB" id="3636520at2759"/>
<comment type="caution">
    <text evidence="1">The sequence shown here is derived from an EMBL/GenBank/DDBJ whole genome shotgun (WGS) entry which is preliminary data.</text>
</comment>
<accession>A0A139HZZ6</accession>
<organism evidence="1 2">
    <name type="scientific">Pseudocercospora musae</name>
    <dbReference type="NCBI Taxonomy" id="113226"/>
    <lineage>
        <taxon>Eukaryota</taxon>
        <taxon>Fungi</taxon>
        <taxon>Dikarya</taxon>
        <taxon>Ascomycota</taxon>
        <taxon>Pezizomycotina</taxon>
        <taxon>Dothideomycetes</taxon>
        <taxon>Dothideomycetidae</taxon>
        <taxon>Mycosphaerellales</taxon>
        <taxon>Mycosphaerellaceae</taxon>
        <taxon>Pseudocercospora</taxon>
    </lineage>
</organism>
<name>A0A139HZZ6_9PEZI</name>
<keyword evidence="2" id="KW-1185">Reference proteome</keyword>
<evidence type="ECO:0008006" key="3">
    <source>
        <dbReference type="Google" id="ProtNLM"/>
    </source>
</evidence>
<reference evidence="1 2" key="1">
    <citation type="submission" date="2015-07" db="EMBL/GenBank/DDBJ databases">
        <title>Comparative genomics of the Sigatoka disease complex on banana suggests a link between parallel evolutionary changes in Pseudocercospora fijiensis and Pseudocercospora eumusae and increased virulence on the banana host.</title>
        <authorList>
            <person name="Chang T.-C."/>
            <person name="Salvucci A."/>
            <person name="Crous P.W."/>
            <person name="Stergiopoulos I."/>
        </authorList>
    </citation>
    <scope>NUCLEOTIDE SEQUENCE [LARGE SCALE GENOMIC DNA]</scope>
    <source>
        <strain evidence="1 2">CBS 116634</strain>
    </source>
</reference>
<sequence>MTLTNLPPELFELVAQYALKDDLPSLRLVSRDCYEKSLRPFGKAYCSDVKVLLHSEGSLRGAIKRTEHPIFGSFAQSVSISIDEYRVGCGRCKALYAAQEWIRSQRLDVELLTLLFRKLRVTGRCQEVKLVTASTTPRWTLHQKYHHDTKACLTAPLMRNPHAFEVIMAALSSSGLEIQTFAMENPRWSLPLHMLMQEHLATMQHALRKTRSLDLDAWTDSRAPASAHVFVRSLEQLGHLRNLTIRGRDQSDIQFGVVDFPDATAVGRALLSSSLRSLRSISLTNISMFPAQLADFAHRHSELLTVRFRDPWFLGTRDFDIRYHLPDDVRSALQRLTGKDHVEVAFDGGWDSWKWASRVSERDSLGRW</sequence>
<evidence type="ECO:0000313" key="2">
    <source>
        <dbReference type="Proteomes" id="UP000073492"/>
    </source>
</evidence>
<dbReference type="EMBL" id="LFZO01000504">
    <property type="protein sequence ID" value="KXT07997.1"/>
    <property type="molecule type" value="Genomic_DNA"/>
</dbReference>
<dbReference type="AlphaFoldDB" id="A0A139HZZ6"/>
<proteinExistence type="predicted"/>
<evidence type="ECO:0000313" key="1">
    <source>
        <dbReference type="EMBL" id="KXT07997.1"/>
    </source>
</evidence>
<dbReference type="Proteomes" id="UP000073492">
    <property type="component" value="Unassembled WGS sequence"/>
</dbReference>
<protein>
    <recommendedName>
        <fullName evidence="3">F-box domain-containing protein</fullName>
    </recommendedName>
</protein>